<organism evidence="1">
    <name type="scientific">Rhizophora mucronata</name>
    <name type="common">Asiatic mangrove</name>
    <dbReference type="NCBI Taxonomy" id="61149"/>
    <lineage>
        <taxon>Eukaryota</taxon>
        <taxon>Viridiplantae</taxon>
        <taxon>Streptophyta</taxon>
        <taxon>Embryophyta</taxon>
        <taxon>Tracheophyta</taxon>
        <taxon>Spermatophyta</taxon>
        <taxon>Magnoliopsida</taxon>
        <taxon>eudicotyledons</taxon>
        <taxon>Gunneridae</taxon>
        <taxon>Pentapetalae</taxon>
        <taxon>rosids</taxon>
        <taxon>fabids</taxon>
        <taxon>Malpighiales</taxon>
        <taxon>Rhizophoraceae</taxon>
        <taxon>Rhizophora</taxon>
    </lineage>
</organism>
<dbReference type="AlphaFoldDB" id="A0A2P2P3J2"/>
<accession>A0A2P2P3J2</accession>
<proteinExistence type="predicted"/>
<reference evidence="1" key="1">
    <citation type="submission" date="2018-02" db="EMBL/GenBank/DDBJ databases">
        <title>Rhizophora mucronata_Transcriptome.</title>
        <authorList>
            <person name="Meera S.P."/>
            <person name="Sreeshan A."/>
            <person name="Augustine A."/>
        </authorList>
    </citation>
    <scope>NUCLEOTIDE SEQUENCE</scope>
    <source>
        <tissue evidence="1">Leaf</tissue>
    </source>
</reference>
<name>A0A2P2P3J2_RHIMU</name>
<protein>
    <submittedName>
        <fullName evidence="1">Uncharacterized protein</fullName>
    </submittedName>
</protein>
<sequence>MQSQEKSAFVVLFLGEGVLRKMRKRRQKGQKLACLHNTAHDSLWSLMLDCIDSLMYCISKLAEYWGLLGYSESMVYYFSKSK</sequence>
<dbReference type="EMBL" id="GGEC01068840">
    <property type="protein sequence ID" value="MBX49324.1"/>
    <property type="molecule type" value="Transcribed_RNA"/>
</dbReference>
<evidence type="ECO:0000313" key="1">
    <source>
        <dbReference type="EMBL" id="MBX49324.1"/>
    </source>
</evidence>